<comment type="caution">
    <text evidence="1">The sequence shown here is derived from an EMBL/GenBank/DDBJ whole genome shotgun (WGS) entry which is preliminary data.</text>
</comment>
<name>A0ABR3IWJ5_9AGAR</name>
<evidence type="ECO:0008006" key="3">
    <source>
        <dbReference type="Google" id="ProtNLM"/>
    </source>
</evidence>
<evidence type="ECO:0000313" key="2">
    <source>
        <dbReference type="Proteomes" id="UP001556367"/>
    </source>
</evidence>
<reference evidence="2" key="1">
    <citation type="submission" date="2024-06" db="EMBL/GenBank/DDBJ databases">
        <title>Multi-omics analyses provide insights into the biosynthesis of the anticancer antibiotic pleurotin in Hohenbuehelia grisea.</title>
        <authorList>
            <person name="Weaver J.A."/>
            <person name="Alberti F."/>
        </authorList>
    </citation>
    <scope>NUCLEOTIDE SEQUENCE [LARGE SCALE GENOMIC DNA]</scope>
    <source>
        <strain evidence="2">T-177</strain>
    </source>
</reference>
<organism evidence="1 2">
    <name type="scientific">Hohenbuehelia grisea</name>
    <dbReference type="NCBI Taxonomy" id="104357"/>
    <lineage>
        <taxon>Eukaryota</taxon>
        <taxon>Fungi</taxon>
        <taxon>Dikarya</taxon>
        <taxon>Basidiomycota</taxon>
        <taxon>Agaricomycotina</taxon>
        <taxon>Agaricomycetes</taxon>
        <taxon>Agaricomycetidae</taxon>
        <taxon>Agaricales</taxon>
        <taxon>Pleurotineae</taxon>
        <taxon>Pleurotaceae</taxon>
        <taxon>Hohenbuehelia</taxon>
    </lineage>
</organism>
<dbReference type="EMBL" id="JASNQZ010000015">
    <property type="protein sequence ID" value="KAL0947643.1"/>
    <property type="molecule type" value="Genomic_DNA"/>
</dbReference>
<evidence type="ECO:0000313" key="1">
    <source>
        <dbReference type="EMBL" id="KAL0947643.1"/>
    </source>
</evidence>
<keyword evidence="2" id="KW-1185">Reference proteome</keyword>
<sequence>MHLATLSRDQPIPTLSDLYVLKEAEATRSLMEDTPLDVQTITDDFKVFRAALPDLVECWKSHVTQLLLDILISVRPTQAGNTTKTDGSVLDLATSAFRCTRCEAYLSYPRVLVHSCLRDGSTTQFDTPTDYTGVKHTSADFAALSSVITAHGFDPDVATIQDLDGTDLVLACKRCSSDTHLCAMEWQVAPEHSDHGGWITLSAEDAAEVKHLAFERDYYPFGHLHRPRLACAHCRLDTSYQGMKYHAAISHEILNPVEGKDFVQGLDEPLFRNCLLNYPRRKFATLK</sequence>
<protein>
    <recommendedName>
        <fullName evidence="3">C2H2-type domain-containing protein</fullName>
    </recommendedName>
</protein>
<dbReference type="Proteomes" id="UP001556367">
    <property type="component" value="Unassembled WGS sequence"/>
</dbReference>
<gene>
    <name evidence="1" type="ORF">HGRIS_013730</name>
</gene>
<proteinExistence type="predicted"/>
<accession>A0ABR3IWJ5</accession>